<evidence type="ECO:0000313" key="10">
    <source>
        <dbReference type="EMBL" id="KAL0337397.1"/>
    </source>
</evidence>
<keyword evidence="3 8" id="KW-0812">Transmembrane</keyword>
<keyword evidence="4 8" id="KW-1133">Transmembrane helix</keyword>
<accession>A0AAW2N0A6</accession>
<dbReference type="PANTHER" id="PTHR23503">
    <property type="entry name" value="SOLUTE CARRIER FAMILY 2"/>
    <property type="match status" value="1"/>
</dbReference>
<comment type="similarity">
    <text evidence="6">Belongs to the major facilitator superfamily. Phosphate:H(+) symporter (TC 2.A.1.9) family.</text>
</comment>
<feature type="transmembrane region" description="Helical" evidence="8">
    <location>
        <begin position="336"/>
        <end position="360"/>
    </location>
</feature>
<keyword evidence="2 7" id="KW-0813">Transport</keyword>
<feature type="transmembrane region" description="Helical" evidence="8">
    <location>
        <begin position="309"/>
        <end position="329"/>
    </location>
</feature>
<dbReference type="GO" id="GO:0016020">
    <property type="term" value="C:membrane"/>
    <property type="evidence" value="ECO:0007669"/>
    <property type="project" value="UniProtKB-SubCell"/>
</dbReference>
<feature type="transmembrane region" description="Helical" evidence="8">
    <location>
        <begin position="433"/>
        <end position="450"/>
    </location>
</feature>
<name>A0AAW2N0A6_9LAMI</name>
<feature type="domain" description="Major facilitator superfamily (MFS) profile" evidence="9">
    <location>
        <begin position="52"/>
        <end position="458"/>
    </location>
</feature>
<dbReference type="InterPro" id="IPR005829">
    <property type="entry name" value="Sugar_transporter_CS"/>
</dbReference>
<evidence type="ECO:0000256" key="8">
    <source>
        <dbReference type="SAM" id="Phobius"/>
    </source>
</evidence>
<dbReference type="PANTHER" id="PTHR23503:SF8">
    <property type="entry name" value="FACILITATED GLUCOSE TRANSPORTER PROTEIN 1"/>
    <property type="match status" value="1"/>
</dbReference>
<dbReference type="SUPFAM" id="SSF103473">
    <property type="entry name" value="MFS general substrate transporter"/>
    <property type="match status" value="1"/>
</dbReference>
<evidence type="ECO:0000256" key="6">
    <source>
        <dbReference type="ARBA" id="ARBA00044504"/>
    </source>
</evidence>
<keyword evidence="10" id="KW-0762">Sugar transport</keyword>
<feature type="transmembrane region" description="Helical" evidence="8">
    <location>
        <begin position="91"/>
        <end position="111"/>
    </location>
</feature>
<reference evidence="10" key="1">
    <citation type="submission" date="2020-06" db="EMBL/GenBank/DDBJ databases">
        <authorList>
            <person name="Li T."/>
            <person name="Hu X."/>
            <person name="Zhang T."/>
            <person name="Song X."/>
            <person name="Zhang H."/>
            <person name="Dai N."/>
            <person name="Sheng W."/>
            <person name="Hou X."/>
            <person name="Wei L."/>
        </authorList>
    </citation>
    <scope>NUCLEOTIDE SEQUENCE</scope>
    <source>
        <strain evidence="10">KEN8</strain>
        <tissue evidence="10">Leaf</tissue>
    </source>
</reference>
<dbReference type="InterPro" id="IPR005828">
    <property type="entry name" value="MFS_sugar_transport-like"/>
</dbReference>
<feature type="transmembrane region" description="Helical" evidence="8">
    <location>
        <begin position="147"/>
        <end position="166"/>
    </location>
</feature>
<organism evidence="10">
    <name type="scientific">Sesamum calycinum</name>
    <dbReference type="NCBI Taxonomy" id="2727403"/>
    <lineage>
        <taxon>Eukaryota</taxon>
        <taxon>Viridiplantae</taxon>
        <taxon>Streptophyta</taxon>
        <taxon>Embryophyta</taxon>
        <taxon>Tracheophyta</taxon>
        <taxon>Spermatophyta</taxon>
        <taxon>Magnoliopsida</taxon>
        <taxon>eudicotyledons</taxon>
        <taxon>Gunneridae</taxon>
        <taxon>Pentapetalae</taxon>
        <taxon>asterids</taxon>
        <taxon>lamiids</taxon>
        <taxon>Lamiales</taxon>
        <taxon>Pedaliaceae</taxon>
        <taxon>Sesamum</taxon>
    </lineage>
</organism>
<dbReference type="EMBL" id="JACGWM010000012">
    <property type="protein sequence ID" value="KAL0337397.1"/>
    <property type="molecule type" value="Genomic_DNA"/>
</dbReference>
<dbReference type="GO" id="GO:0015149">
    <property type="term" value="F:hexose transmembrane transporter activity"/>
    <property type="evidence" value="ECO:0007669"/>
    <property type="project" value="TreeGrafter"/>
</dbReference>
<dbReference type="PROSITE" id="PS50850">
    <property type="entry name" value="MFS"/>
    <property type="match status" value="1"/>
</dbReference>
<dbReference type="Gene3D" id="1.20.1250.20">
    <property type="entry name" value="MFS general substrate transporter like domains"/>
    <property type="match status" value="1"/>
</dbReference>
<comment type="similarity">
    <text evidence="7">Belongs to the major facilitator superfamily. Sugar transporter (TC 2.A.1.1) family.</text>
</comment>
<dbReference type="InterPro" id="IPR036259">
    <property type="entry name" value="MFS_trans_sf"/>
</dbReference>
<evidence type="ECO:0000256" key="7">
    <source>
        <dbReference type="RuleBase" id="RU003346"/>
    </source>
</evidence>
<evidence type="ECO:0000256" key="3">
    <source>
        <dbReference type="ARBA" id="ARBA00022692"/>
    </source>
</evidence>
<dbReference type="NCBIfam" id="TIGR00879">
    <property type="entry name" value="SP"/>
    <property type="match status" value="1"/>
</dbReference>
<dbReference type="InterPro" id="IPR020846">
    <property type="entry name" value="MFS_dom"/>
</dbReference>
<comment type="subcellular location">
    <subcellularLocation>
        <location evidence="1">Membrane</location>
        <topology evidence="1">Multi-pass membrane protein</topology>
    </subcellularLocation>
</comment>
<dbReference type="InterPro" id="IPR003663">
    <property type="entry name" value="Sugar/inositol_transpt"/>
</dbReference>
<dbReference type="CDD" id="cd17315">
    <property type="entry name" value="MFS_GLUT_like"/>
    <property type="match status" value="1"/>
</dbReference>
<evidence type="ECO:0000256" key="1">
    <source>
        <dbReference type="ARBA" id="ARBA00004141"/>
    </source>
</evidence>
<comment type="caution">
    <text evidence="10">The sequence shown here is derived from an EMBL/GenBank/DDBJ whole genome shotgun (WGS) entry which is preliminary data.</text>
</comment>
<feature type="transmembrane region" description="Helical" evidence="8">
    <location>
        <begin position="53"/>
        <end position="71"/>
    </location>
</feature>
<keyword evidence="5 8" id="KW-0472">Membrane</keyword>
<dbReference type="Pfam" id="PF00083">
    <property type="entry name" value="Sugar_tr"/>
    <property type="match status" value="1"/>
</dbReference>
<gene>
    <name evidence="10" type="ORF">Scaly_2014800</name>
</gene>
<dbReference type="InterPro" id="IPR045263">
    <property type="entry name" value="GLUT"/>
</dbReference>
<dbReference type="PROSITE" id="PS00216">
    <property type="entry name" value="SUGAR_TRANSPORT_1"/>
    <property type="match status" value="2"/>
</dbReference>
<feature type="transmembrane region" description="Helical" evidence="8">
    <location>
        <begin position="366"/>
        <end position="392"/>
    </location>
</feature>
<evidence type="ECO:0000256" key="5">
    <source>
        <dbReference type="ARBA" id="ARBA00023136"/>
    </source>
</evidence>
<feature type="transmembrane region" description="Helical" evidence="8">
    <location>
        <begin position="206"/>
        <end position="228"/>
    </location>
</feature>
<reference evidence="10" key="2">
    <citation type="journal article" date="2024" name="Plant">
        <title>Genomic evolution and insights into agronomic trait innovations of Sesamum species.</title>
        <authorList>
            <person name="Miao H."/>
            <person name="Wang L."/>
            <person name="Qu L."/>
            <person name="Liu H."/>
            <person name="Sun Y."/>
            <person name="Le M."/>
            <person name="Wang Q."/>
            <person name="Wei S."/>
            <person name="Zheng Y."/>
            <person name="Lin W."/>
            <person name="Duan Y."/>
            <person name="Cao H."/>
            <person name="Xiong S."/>
            <person name="Wang X."/>
            <person name="Wei L."/>
            <person name="Li C."/>
            <person name="Ma Q."/>
            <person name="Ju M."/>
            <person name="Zhao R."/>
            <person name="Li G."/>
            <person name="Mu C."/>
            <person name="Tian Q."/>
            <person name="Mei H."/>
            <person name="Zhang T."/>
            <person name="Gao T."/>
            <person name="Zhang H."/>
        </authorList>
    </citation>
    <scope>NUCLEOTIDE SEQUENCE</scope>
    <source>
        <strain evidence="10">KEN8</strain>
    </source>
</reference>
<proteinExistence type="inferred from homology"/>
<dbReference type="AlphaFoldDB" id="A0AAW2N0A6"/>
<feature type="transmembrane region" description="Helical" evidence="8">
    <location>
        <begin position="404"/>
        <end position="427"/>
    </location>
</feature>
<sequence length="473" mass="51456">MFENLHGSSMHKRTMISRDYNYSTDVEDSSELIKRISEQETASPPWKLSLPHVLVATIVSFLFGYHLGVVNEPLESISVDLGFRGNTLEEGLVVSTCLAGAFIGSLISGWIADEVGRRRAFQLCALPMIIGASICATARSLGGMLLGRFLVGTGLGVGPPVASLYVTEISPAHVRGTYGSFIQIATCLGLMGALAIGIPVRSVFGWWRICFWVSTIPAALLALLMRFCAESPHWLYRIAEAEAQLERLLGGSHVTAAMVELSKTDTGDEMDTIKLTDLLYGRHARAFWNNAVFYFSSTVFRRAGVSSNLANVLVGIANLIGSTIALALMDKLGRKVLLLWSFFGMAISMALQVLASALFASSPNAFYLSIGGMLLFVLLFAVGAGPVPALLLPEILPSRIRAKAMAFCMSVHWVLNFLVGLLFLRLLDQMGPELLYSMFGTFCMLAVVFVKRNVLETKGKSLQEIEIALLPQE</sequence>
<feature type="transmembrane region" description="Helical" evidence="8">
    <location>
        <begin position="178"/>
        <end position="200"/>
    </location>
</feature>
<evidence type="ECO:0000259" key="9">
    <source>
        <dbReference type="PROSITE" id="PS50850"/>
    </source>
</evidence>
<protein>
    <submittedName>
        <fullName evidence="10">Plastidic glucose transporter 2</fullName>
    </submittedName>
</protein>
<evidence type="ECO:0000256" key="4">
    <source>
        <dbReference type="ARBA" id="ARBA00022989"/>
    </source>
</evidence>
<evidence type="ECO:0000256" key="2">
    <source>
        <dbReference type="ARBA" id="ARBA00022448"/>
    </source>
</evidence>
<dbReference type="PRINTS" id="PR00171">
    <property type="entry name" value="SUGRTRNSPORT"/>
</dbReference>